<gene>
    <name evidence="2" type="ORF">KDA_47170</name>
</gene>
<dbReference type="AlphaFoldDB" id="A0A402BCX3"/>
<evidence type="ECO:0000313" key="3">
    <source>
        <dbReference type="Proteomes" id="UP000287171"/>
    </source>
</evidence>
<dbReference type="InterPro" id="IPR025668">
    <property type="entry name" value="Tnp_DDE_dom"/>
</dbReference>
<comment type="caution">
    <text evidence="2">The sequence shown here is derived from an EMBL/GenBank/DDBJ whole genome shotgun (WGS) entry which is preliminary data.</text>
</comment>
<sequence>MRAGVEATISQGVRAFDLRRSRYVGVPKTHVQHLASATAINLVRLIDWLDGSPLTPTRVSAFESLYKSA</sequence>
<evidence type="ECO:0000313" key="2">
    <source>
        <dbReference type="EMBL" id="GCE29233.1"/>
    </source>
</evidence>
<dbReference type="Pfam" id="PF13751">
    <property type="entry name" value="DDE_Tnp_1_6"/>
    <property type="match status" value="1"/>
</dbReference>
<name>A0A402BCX3_9CHLR</name>
<organism evidence="2 3">
    <name type="scientific">Dictyobacter alpinus</name>
    <dbReference type="NCBI Taxonomy" id="2014873"/>
    <lineage>
        <taxon>Bacteria</taxon>
        <taxon>Bacillati</taxon>
        <taxon>Chloroflexota</taxon>
        <taxon>Ktedonobacteria</taxon>
        <taxon>Ktedonobacterales</taxon>
        <taxon>Dictyobacteraceae</taxon>
        <taxon>Dictyobacter</taxon>
    </lineage>
</organism>
<dbReference type="EMBL" id="BIFT01000002">
    <property type="protein sequence ID" value="GCE29233.1"/>
    <property type="molecule type" value="Genomic_DNA"/>
</dbReference>
<evidence type="ECO:0000259" key="1">
    <source>
        <dbReference type="Pfam" id="PF13751"/>
    </source>
</evidence>
<feature type="domain" description="Transposase DDE" evidence="1">
    <location>
        <begin position="2"/>
        <end position="46"/>
    </location>
</feature>
<accession>A0A402BCX3</accession>
<protein>
    <recommendedName>
        <fullName evidence="1">Transposase DDE domain-containing protein</fullName>
    </recommendedName>
</protein>
<keyword evidence="3" id="KW-1185">Reference proteome</keyword>
<dbReference type="OrthoDB" id="4334464at2"/>
<dbReference type="Proteomes" id="UP000287171">
    <property type="component" value="Unassembled WGS sequence"/>
</dbReference>
<reference evidence="3" key="1">
    <citation type="submission" date="2018-12" db="EMBL/GenBank/DDBJ databases">
        <title>Tengunoibacter tsumagoiensis gen. nov., sp. nov., Dictyobacter kobayashii sp. nov., D. alpinus sp. nov., and D. joshuensis sp. nov. and description of Dictyobacteraceae fam. nov. within the order Ktedonobacterales isolated from Tengu-no-mugimeshi.</title>
        <authorList>
            <person name="Wang C.M."/>
            <person name="Zheng Y."/>
            <person name="Sakai Y."/>
            <person name="Toyoda A."/>
            <person name="Minakuchi Y."/>
            <person name="Abe K."/>
            <person name="Yokota A."/>
            <person name="Yabe S."/>
        </authorList>
    </citation>
    <scope>NUCLEOTIDE SEQUENCE [LARGE SCALE GENOMIC DNA]</scope>
    <source>
        <strain evidence="3">Uno16</strain>
    </source>
</reference>
<proteinExistence type="predicted"/>